<dbReference type="Proteomes" id="UP001634394">
    <property type="component" value="Unassembled WGS sequence"/>
</dbReference>
<name>A0ABD3WLM6_SINWO</name>
<dbReference type="EMBL" id="JBJQND010000006">
    <property type="protein sequence ID" value="KAL3874865.1"/>
    <property type="molecule type" value="Genomic_DNA"/>
</dbReference>
<evidence type="ECO:0000313" key="1">
    <source>
        <dbReference type="EMBL" id="KAL3874865.1"/>
    </source>
</evidence>
<evidence type="ECO:0000313" key="2">
    <source>
        <dbReference type="Proteomes" id="UP001634394"/>
    </source>
</evidence>
<reference evidence="1 2" key="1">
    <citation type="submission" date="2024-11" db="EMBL/GenBank/DDBJ databases">
        <title>Chromosome-level genome assembly of the freshwater bivalve Anodonta woodiana.</title>
        <authorList>
            <person name="Chen X."/>
        </authorList>
    </citation>
    <scope>NUCLEOTIDE SEQUENCE [LARGE SCALE GENOMIC DNA]</scope>
    <source>
        <strain evidence="1">MN2024</strain>
        <tissue evidence="1">Gills</tissue>
    </source>
</reference>
<gene>
    <name evidence="1" type="ORF">ACJMK2_037822</name>
</gene>
<organism evidence="1 2">
    <name type="scientific">Sinanodonta woodiana</name>
    <name type="common">Chinese pond mussel</name>
    <name type="synonym">Anodonta woodiana</name>
    <dbReference type="NCBI Taxonomy" id="1069815"/>
    <lineage>
        <taxon>Eukaryota</taxon>
        <taxon>Metazoa</taxon>
        <taxon>Spiralia</taxon>
        <taxon>Lophotrochozoa</taxon>
        <taxon>Mollusca</taxon>
        <taxon>Bivalvia</taxon>
        <taxon>Autobranchia</taxon>
        <taxon>Heteroconchia</taxon>
        <taxon>Palaeoheterodonta</taxon>
        <taxon>Unionida</taxon>
        <taxon>Unionoidea</taxon>
        <taxon>Unionidae</taxon>
        <taxon>Unioninae</taxon>
        <taxon>Sinanodonta</taxon>
    </lineage>
</organism>
<dbReference type="AlphaFoldDB" id="A0ABD3WLM6"/>
<sequence length="52" mass="5898">FSMKVIQTSESCDTATNGIRFVRPFLRQKVQASNVLNNTHVTAPFYLAHDDK</sequence>
<proteinExistence type="predicted"/>
<feature type="non-terminal residue" evidence="1">
    <location>
        <position position="1"/>
    </location>
</feature>
<keyword evidence="2" id="KW-1185">Reference proteome</keyword>
<protein>
    <submittedName>
        <fullName evidence="1">Uncharacterized protein</fullName>
    </submittedName>
</protein>
<accession>A0ABD3WLM6</accession>
<comment type="caution">
    <text evidence="1">The sequence shown here is derived from an EMBL/GenBank/DDBJ whole genome shotgun (WGS) entry which is preliminary data.</text>
</comment>